<name>A0A6G1I101_9PEZI</name>
<gene>
    <name evidence="1" type="ORF">EJ06DRAFT_364605</name>
</gene>
<dbReference type="Proteomes" id="UP000799640">
    <property type="component" value="Unassembled WGS sequence"/>
</dbReference>
<sequence length="247" mass="27121">MKAILGQCTARNLPKSNKGLSTVHWHGNFFVTHFLLSGRRSKYSSPYDFSISIGYPRWVAQKRPHSSILSAYSIYRCTISTALFQSLTVSPSSSSGLSQRRPLRELQHQPGPFLSASTRIGYTPVAGNYNRPSVQAELPYGSRGQCWRLASITAPLYRPAGVPTEQFQPSGTRGPLFPPAVVDYVPTHFPSAVIASPVNPRAQAEPTKLRGVRTTCWRVISSNPKAPSEVLNACDDTLFRSALACLQ</sequence>
<accession>A0A6G1I101</accession>
<proteinExistence type="predicted"/>
<evidence type="ECO:0000313" key="1">
    <source>
        <dbReference type="EMBL" id="KAF2401851.1"/>
    </source>
</evidence>
<keyword evidence="2" id="KW-1185">Reference proteome</keyword>
<protein>
    <submittedName>
        <fullName evidence="1">Uncharacterized protein</fullName>
    </submittedName>
</protein>
<reference evidence="1" key="1">
    <citation type="journal article" date="2020" name="Stud. Mycol.">
        <title>101 Dothideomycetes genomes: a test case for predicting lifestyles and emergence of pathogens.</title>
        <authorList>
            <person name="Haridas S."/>
            <person name="Albert R."/>
            <person name="Binder M."/>
            <person name="Bloem J."/>
            <person name="Labutti K."/>
            <person name="Salamov A."/>
            <person name="Andreopoulos B."/>
            <person name="Baker S."/>
            <person name="Barry K."/>
            <person name="Bills G."/>
            <person name="Bluhm B."/>
            <person name="Cannon C."/>
            <person name="Castanera R."/>
            <person name="Culley D."/>
            <person name="Daum C."/>
            <person name="Ezra D."/>
            <person name="Gonzalez J."/>
            <person name="Henrissat B."/>
            <person name="Kuo A."/>
            <person name="Liang C."/>
            <person name="Lipzen A."/>
            <person name="Lutzoni F."/>
            <person name="Magnuson J."/>
            <person name="Mondo S."/>
            <person name="Nolan M."/>
            <person name="Ohm R."/>
            <person name="Pangilinan J."/>
            <person name="Park H.-J."/>
            <person name="Ramirez L."/>
            <person name="Alfaro M."/>
            <person name="Sun H."/>
            <person name="Tritt A."/>
            <person name="Yoshinaga Y."/>
            <person name="Zwiers L.-H."/>
            <person name="Turgeon B."/>
            <person name="Goodwin S."/>
            <person name="Spatafora J."/>
            <person name="Crous P."/>
            <person name="Grigoriev I."/>
        </authorList>
    </citation>
    <scope>NUCLEOTIDE SEQUENCE</scope>
    <source>
        <strain evidence="1">CBS 262.69</strain>
    </source>
</reference>
<dbReference type="EMBL" id="ML996692">
    <property type="protein sequence ID" value="KAF2401851.1"/>
    <property type="molecule type" value="Genomic_DNA"/>
</dbReference>
<evidence type="ECO:0000313" key="2">
    <source>
        <dbReference type="Proteomes" id="UP000799640"/>
    </source>
</evidence>
<organism evidence="1 2">
    <name type="scientific">Trichodelitschia bisporula</name>
    <dbReference type="NCBI Taxonomy" id="703511"/>
    <lineage>
        <taxon>Eukaryota</taxon>
        <taxon>Fungi</taxon>
        <taxon>Dikarya</taxon>
        <taxon>Ascomycota</taxon>
        <taxon>Pezizomycotina</taxon>
        <taxon>Dothideomycetes</taxon>
        <taxon>Dothideomycetes incertae sedis</taxon>
        <taxon>Phaeotrichales</taxon>
        <taxon>Phaeotrichaceae</taxon>
        <taxon>Trichodelitschia</taxon>
    </lineage>
</organism>
<dbReference type="AlphaFoldDB" id="A0A6G1I101"/>